<dbReference type="PANTHER" id="PTHR48097:SF5">
    <property type="entry name" value="LOW SPECIFICITY L-THREONINE ALDOLASE"/>
    <property type="match status" value="1"/>
</dbReference>
<comment type="caution">
    <text evidence="5">The sequence shown here is derived from an EMBL/GenBank/DDBJ whole genome shotgun (WGS) entry which is preliminary data.</text>
</comment>
<dbReference type="PANTHER" id="PTHR48097">
    <property type="entry name" value="L-THREONINE ALDOLASE-RELATED"/>
    <property type="match status" value="1"/>
</dbReference>
<keyword evidence="3" id="KW-0663">Pyridoxal phosphate</keyword>
<evidence type="ECO:0000313" key="6">
    <source>
        <dbReference type="Proteomes" id="UP000705508"/>
    </source>
</evidence>
<name>A0A938XBW9_9CLOT</name>
<dbReference type="Gene3D" id="3.40.640.10">
    <property type="entry name" value="Type I PLP-dependent aspartate aminotransferase-like (Major domain)"/>
    <property type="match status" value="1"/>
</dbReference>
<evidence type="ECO:0000256" key="2">
    <source>
        <dbReference type="ARBA" id="ARBA00006966"/>
    </source>
</evidence>
<dbReference type="EMBL" id="JACJKS010000019">
    <property type="protein sequence ID" value="MBM6949200.1"/>
    <property type="molecule type" value="Genomic_DNA"/>
</dbReference>
<evidence type="ECO:0000256" key="3">
    <source>
        <dbReference type="ARBA" id="ARBA00022898"/>
    </source>
</evidence>
<evidence type="ECO:0000256" key="1">
    <source>
        <dbReference type="ARBA" id="ARBA00001933"/>
    </source>
</evidence>
<dbReference type="GO" id="GO:0016829">
    <property type="term" value="F:lyase activity"/>
    <property type="evidence" value="ECO:0007669"/>
    <property type="project" value="InterPro"/>
</dbReference>
<dbReference type="InterPro" id="IPR015422">
    <property type="entry name" value="PyrdxlP-dep_Trfase_small"/>
</dbReference>
<dbReference type="InterPro" id="IPR001597">
    <property type="entry name" value="ArAA_b-elim_lyase/Thr_aldolase"/>
</dbReference>
<dbReference type="Proteomes" id="UP000705508">
    <property type="component" value="Unassembled WGS sequence"/>
</dbReference>
<dbReference type="Gene3D" id="3.90.1150.10">
    <property type="entry name" value="Aspartate Aminotransferase, domain 1"/>
    <property type="match status" value="1"/>
</dbReference>
<sequence length="344" mass="38452">MIRWNNDYNRGAHPAILQAFADTNEESFEGYGLDEWCAKAADEIRKYLGGADADIHFMLGGTQVNYTMIAAALRPYQGIICADSGHIQVHETGAVENTGHKIHVVPGVDGKITAEAVRKEAEGYRTSDVPEHVTQPKMVFLSFPSEFGTVYTKRELEEIRAVCREYDLYLMVDGARLGYGLGCGATDVTLADIAAAADIFYIGGTKCGAMMGEAVVIVNDGLKDHFRNYMKQNGGLLAKGWVLGLQFYTLFQDGLYFAITRQADIYAMRIREAFERKGIQAYIESPTNQQFVLLTEEQMEKLAVNHIYEKQFRTKDGRFCVRFCASWATREEDVEALIRDIGAL</sequence>
<dbReference type="InterPro" id="IPR015421">
    <property type="entry name" value="PyrdxlP-dep_Trfase_major"/>
</dbReference>
<proteinExistence type="inferred from homology"/>
<keyword evidence="5" id="KW-0032">Aminotransferase</keyword>
<comment type="similarity">
    <text evidence="2">Belongs to the threonine aldolase family.</text>
</comment>
<feature type="domain" description="Aromatic amino acid beta-eliminating lyase/threonine aldolase" evidence="4">
    <location>
        <begin position="29"/>
        <end position="276"/>
    </location>
</feature>
<reference evidence="5" key="1">
    <citation type="submission" date="2020-08" db="EMBL/GenBank/DDBJ databases">
        <authorList>
            <person name="Cejkova D."/>
            <person name="Kubasova T."/>
            <person name="Jahodarova E."/>
            <person name="Rychlik I."/>
        </authorList>
    </citation>
    <scope>NUCLEOTIDE SEQUENCE</scope>
    <source>
        <strain evidence="5">An582</strain>
    </source>
</reference>
<evidence type="ECO:0000313" key="5">
    <source>
        <dbReference type="EMBL" id="MBM6949200.1"/>
    </source>
</evidence>
<dbReference type="GO" id="GO:0008483">
    <property type="term" value="F:transaminase activity"/>
    <property type="evidence" value="ECO:0007669"/>
    <property type="project" value="UniProtKB-KW"/>
</dbReference>
<accession>A0A938XBW9</accession>
<reference evidence="5" key="2">
    <citation type="journal article" date="2021" name="Sci. Rep.">
        <title>The distribution of antibiotic resistance genes in chicken gut microbiota commensals.</title>
        <authorList>
            <person name="Juricova H."/>
            <person name="Matiasovicova J."/>
            <person name="Kubasova T."/>
            <person name="Cejkova D."/>
            <person name="Rychlik I."/>
        </authorList>
    </citation>
    <scope>NUCLEOTIDE SEQUENCE</scope>
    <source>
        <strain evidence="5">An582</strain>
    </source>
</reference>
<dbReference type="GO" id="GO:0006520">
    <property type="term" value="P:amino acid metabolic process"/>
    <property type="evidence" value="ECO:0007669"/>
    <property type="project" value="InterPro"/>
</dbReference>
<gene>
    <name evidence="5" type="ORF">H6A20_11135</name>
</gene>
<dbReference type="RefSeq" id="WP_204907199.1">
    <property type="nucleotide sequence ID" value="NZ_JACJKS010000019.1"/>
</dbReference>
<dbReference type="SUPFAM" id="SSF53383">
    <property type="entry name" value="PLP-dependent transferases"/>
    <property type="match status" value="1"/>
</dbReference>
<dbReference type="AlphaFoldDB" id="A0A938XBW9"/>
<comment type="cofactor">
    <cofactor evidence="1">
        <name>pyridoxal 5'-phosphate</name>
        <dbReference type="ChEBI" id="CHEBI:597326"/>
    </cofactor>
</comment>
<keyword evidence="5" id="KW-0808">Transferase</keyword>
<dbReference type="Pfam" id="PF01212">
    <property type="entry name" value="Beta_elim_lyase"/>
    <property type="match status" value="1"/>
</dbReference>
<protein>
    <submittedName>
        <fullName evidence="5">Aminotransferase class I/II-fold pyridoxal phosphate-dependent enzyme</fullName>
    </submittedName>
</protein>
<organism evidence="5 6">
    <name type="scientific">Mordavella massiliensis</name>
    <dbReference type="NCBI Taxonomy" id="1871024"/>
    <lineage>
        <taxon>Bacteria</taxon>
        <taxon>Bacillati</taxon>
        <taxon>Bacillota</taxon>
        <taxon>Clostridia</taxon>
        <taxon>Eubacteriales</taxon>
        <taxon>Clostridiaceae</taxon>
        <taxon>Mordavella</taxon>
    </lineage>
</organism>
<evidence type="ECO:0000259" key="4">
    <source>
        <dbReference type="Pfam" id="PF01212"/>
    </source>
</evidence>
<dbReference type="InterPro" id="IPR015424">
    <property type="entry name" value="PyrdxlP-dep_Trfase"/>
</dbReference>